<evidence type="ECO:0000313" key="2">
    <source>
        <dbReference type="EMBL" id="KOO46755.1"/>
    </source>
</evidence>
<dbReference type="PANTHER" id="PTHR33383:SF1">
    <property type="entry name" value="MEMBRANE PROTEIN INSERTION EFFICIENCY FACTOR-RELATED"/>
    <property type="match status" value="1"/>
</dbReference>
<dbReference type="Proteomes" id="UP000037558">
    <property type="component" value="Unassembled WGS sequence"/>
</dbReference>
<comment type="caution">
    <text evidence="2">The sequence shown here is derived from an EMBL/GenBank/DDBJ whole genome shotgun (WGS) entry which is preliminary data.</text>
</comment>
<evidence type="ECO:0000256" key="1">
    <source>
        <dbReference type="HAMAP-Rule" id="MF_00386"/>
    </source>
</evidence>
<dbReference type="NCBIfam" id="TIGR00278">
    <property type="entry name" value="membrane protein insertion efficiency factor YidD"/>
    <property type="match status" value="1"/>
</dbReference>
<gene>
    <name evidence="2" type="ORF">AMD01_07445</name>
</gene>
<accession>A0A0M0L6Q0</accession>
<dbReference type="STRING" id="284581.AMD01_07445"/>
<keyword evidence="1" id="KW-1003">Cell membrane</keyword>
<dbReference type="PANTHER" id="PTHR33383">
    <property type="entry name" value="MEMBRANE PROTEIN INSERTION EFFICIENCY FACTOR-RELATED"/>
    <property type="match status" value="1"/>
</dbReference>
<dbReference type="EMBL" id="LILC01000011">
    <property type="protein sequence ID" value="KOO46755.1"/>
    <property type="molecule type" value="Genomic_DNA"/>
</dbReference>
<name>A0A0M0L6Q0_9BACI</name>
<sequence length="79" mass="9076">MLKRLVLSLIRFYQLYLSPLKTTGSCKFYPTCSHYGIEAVQRFGALKGGWMTVKRISRCHPFHPGGFDPVPLKEEKESK</sequence>
<dbReference type="HAMAP" id="MF_00386">
    <property type="entry name" value="UPF0161_YidD"/>
    <property type="match status" value="1"/>
</dbReference>
<keyword evidence="3" id="KW-1185">Reference proteome</keyword>
<dbReference type="PATRIC" id="fig|284581.3.peg.3536"/>
<evidence type="ECO:0000313" key="3">
    <source>
        <dbReference type="Proteomes" id="UP000037558"/>
    </source>
</evidence>
<dbReference type="RefSeq" id="WP_053400760.1">
    <property type="nucleotide sequence ID" value="NZ_LILC01000011.1"/>
</dbReference>
<comment type="subcellular location">
    <subcellularLocation>
        <location evidence="1">Cell membrane</location>
        <topology evidence="1">Peripheral membrane protein</topology>
        <orientation evidence="1">Cytoplasmic side</orientation>
    </subcellularLocation>
</comment>
<keyword evidence="1" id="KW-0472">Membrane</keyword>
<comment type="similarity">
    <text evidence="1">Belongs to the UPF0161 family.</text>
</comment>
<proteinExistence type="inferred from homology"/>
<dbReference type="Pfam" id="PF01809">
    <property type="entry name" value="YidD"/>
    <property type="match status" value="1"/>
</dbReference>
<reference evidence="3" key="1">
    <citation type="submission" date="2015-08" db="EMBL/GenBank/DDBJ databases">
        <title>Fjat-14210 dsm16467.</title>
        <authorList>
            <person name="Liu B."/>
            <person name="Wang J."/>
            <person name="Zhu Y."/>
            <person name="Liu G."/>
            <person name="Chen Q."/>
            <person name="Chen Z."/>
            <person name="Lan J."/>
            <person name="Che J."/>
            <person name="Ge C."/>
            <person name="Shi H."/>
            <person name="Pan Z."/>
            <person name="Liu X."/>
        </authorList>
    </citation>
    <scope>NUCLEOTIDE SEQUENCE [LARGE SCALE GENOMIC DNA]</scope>
    <source>
        <strain evidence="3">DSM 16467</strain>
    </source>
</reference>
<dbReference type="GO" id="GO:0005886">
    <property type="term" value="C:plasma membrane"/>
    <property type="evidence" value="ECO:0007669"/>
    <property type="project" value="UniProtKB-SubCell"/>
</dbReference>
<organism evidence="2 3">
    <name type="scientific">Priestia koreensis</name>
    <dbReference type="NCBI Taxonomy" id="284581"/>
    <lineage>
        <taxon>Bacteria</taxon>
        <taxon>Bacillati</taxon>
        <taxon>Bacillota</taxon>
        <taxon>Bacilli</taxon>
        <taxon>Bacillales</taxon>
        <taxon>Bacillaceae</taxon>
        <taxon>Priestia</taxon>
    </lineage>
</organism>
<dbReference type="SMART" id="SM01234">
    <property type="entry name" value="Haemolytic"/>
    <property type="match status" value="1"/>
</dbReference>
<dbReference type="InterPro" id="IPR002696">
    <property type="entry name" value="Membr_insert_effic_factor_YidD"/>
</dbReference>
<comment type="function">
    <text evidence="1">Could be involved in insertion of integral membrane proteins into the membrane.</text>
</comment>
<dbReference type="OrthoDB" id="9801753at2"/>
<protein>
    <recommendedName>
        <fullName evidence="1">Putative membrane protein insertion efficiency factor</fullName>
    </recommendedName>
</protein>
<dbReference type="AlphaFoldDB" id="A0A0M0L6Q0"/>